<dbReference type="PANTHER" id="PTHR30535:SF34">
    <property type="entry name" value="MOLYBDATE-BINDING PROTEIN MOLA"/>
    <property type="match status" value="1"/>
</dbReference>
<proteinExistence type="inferred from homology"/>
<organism evidence="4 5">
    <name type="scientific">Propionibacterium cyclohexanicum</name>
    <dbReference type="NCBI Taxonomy" id="64702"/>
    <lineage>
        <taxon>Bacteria</taxon>
        <taxon>Bacillati</taxon>
        <taxon>Actinomycetota</taxon>
        <taxon>Actinomycetes</taxon>
        <taxon>Propionibacteriales</taxon>
        <taxon>Propionibacteriaceae</taxon>
        <taxon>Propionibacterium</taxon>
    </lineage>
</organism>
<reference evidence="4 5" key="1">
    <citation type="submission" date="2016-10" db="EMBL/GenBank/DDBJ databases">
        <authorList>
            <person name="de Groot N.N."/>
        </authorList>
    </citation>
    <scope>NUCLEOTIDE SEQUENCE [LARGE SCALE GENOMIC DNA]</scope>
    <source>
        <strain evidence="4 5">DSM 16859</strain>
    </source>
</reference>
<dbReference type="Gene3D" id="3.40.50.1980">
    <property type="entry name" value="Nitrogenase molybdenum iron protein domain"/>
    <property type="match status" value="2"/>
</dbReference>
<dbReference type="PANTHER" id="PTHR30535">
    <property type="entry name" value="VITAMIN B12-BINDING PROTEIN"/>
    <property type="match status" value="1"/>
</dbReference>
<gene>
    <name evidence="4" type="ORF">SAMN05443377_11026</name>
</gene>
<feature type="signal peptide" evidence="2">
    <location>
        <begin position="1"/>
        <end position="34"/>
    </location>
</feature>
<keyword evidence="2" id="KW-0732">Signal</keyword>
<evidence type="ECO:0000256" key="2">
    <source>
        <dbReference type="SAM" id="SignalP"/>
    </source>
</evidence>
<dbReference type="OrthoDB" id="9797850at2"/>
<accession>A0A1H9RZV2</accession>
<protein>
    <submittedName>
        <fullName evidence="4">Iron complex transport system substrate-binding protein</fullName>
    </submittedName>
</protein>
<evidence type="ECO:0000313" key="4">
    <source>
        <dbReference type="EMBL" id="SER77633.1"/>
    </source>
</evidence>
<dbReference type="EMBL" id="FOGZ01000010">
    <property type="protein sequence ID" value="SER77633.1"/>
    <property type="molecule type" value="Genomic_DNA"/>
</dbReference>
<dbReference type="InterPro" id="IPR002491">
    <property type="entry name" value="ABC_transptr_periplasmic_BD"/>
</dbReference>
<dbReference type="PROSITE" id="PS51257">
    <property type="entry name" value="PROKAR_LIPOPROTEIN"/>
    <property type="match status" value="1"/>
</dbReference>
<feature type="chain" id="PRO_5011571477" evidence="2">
    <location>
        <begin position="35"/>
        <end position="332"/>
    </location>
</feature>
<feature type="domain" description="Fe/B12 periplasmic-binding" evidence="3">
    <location>
        <begin position="67"/>
        <end position="332"/>
    </location>
</feature>
<dbReference type="Pfam" id="PF01497">
    <property type="entry name" value="Peripla_BP_2"/>
    <property type="match status" value="1"/>
</dbReference>
<dbReference type="Proteomes" id="UP000198815">
    <property type="component" value="Unassembled WGS sequence"/>
</dbReference>
<evidence type="ECO:0000313" key="5">
    <source>
        <dbReference type="Proteomes" id="UP000198815"/>
    </source>
</evidence>
<evidence type="ECO:0000256" key="1">
    <source>
        <dbReference type="ARBA" id="ARBA00008814"/>
    </source>
</evidence>
<sequence>MHVISRRCPIATTIATAMLMLAVLSGCATHTADATPPAGESTASASSWPRVVDVDGQKITIKAQPRKIVAITSETADLALQLAGPSRLAAIPASSQLPVMGTAVELARQVPNTLPTGTDPDPEKVLSYGPDLVVSTLRHDGEKNASRQIQASGVPVVSLSDSDFTTPEKLAHVIDILGQVLGEQDRAAQLSTELMDSVKSVDADRGTAHPTALSLMARGNTVMAFDDSQMLPGLVRRAGATNAGASVGLTQTRPVDAELVAKANPQVIFLEDFMGQGRKPFAALLASPVLASVPAIANAHVYLIPMTQASAVSGTQTAVGYRAIVDDLKKVS</sequence>
<dbReference type="STRING" id="64702.SAMN05443377_11026"/>
<dbReference type="InterPro" id="IPR050902">
    <property type="entry name" value="ABC_Transporter_SBP"/>
</dbReference>
<dbReference type="AlphaFoldDB" id="A0A1H9RZV2"/>
<dbReference type="PROSITE" id="PS50983">
    <property type="entry name" value="FE_B12_PBP"/>
    <property type="match status" value="1"/>
</dbReference>
<keyword evidence="5" id="KW-1185">Reference proteome</keyword>
<comment type="similarity">
    <text evidence="1">Belongs to the bacterial solute-binding protein 8 family.</text>
</comment>
<dbReference type="RefSeq" id="WP_091969083.1">
    <property type="nucleotide sequence ID" value="NZ_FOGZ01000010.1"/>
</dbReference>
<dbReference type="SUPFAM" id="SSF53807">
    <property type="entry name" value="Helical backbone' metal receptor"/>
    <property type="match status" value="1"/>
</dbReference>
<name>A0A1H9RZV2_9ACTN</name>
<evidence type="ECO:0000259" key="3">
    <source>
        <dbReference type="PROSITE" id="PS50983"/>
    </source>
</evidence>